<dbReference type="PROSITE" id="PS50110">
    <property type="entry name" value="RESPONSE_REGULATORY"/>
    <property type="match status" value="1"/>
</dbReference>
<evidence type="ECO:0000256" key="1">
    <source>
        <dbReference type="ARBA" id="ARBA00022553"/>
    </source>
</evidence>
<dbReference type="InterPro" id="IPR001789">
    <property type="entry name" value="Sig_transdc_resp-reg_receiver"/>
</dbReference>
<dbReference type="Gene3D" id="3.40.50.2300">
    <property type="match status" value="1"/>
</dbReference>
<protein>
    <recommendedName>
        <fullName evidence="3">Response regulatory domain-containing protein</fullName>
    </recommendedName>
</protein>
<accession>A0A532V5R6</accession>
<dbReference type="SUPFAM" id="SSF52172">
    <property type="entry name" value="CheY-like"/>
    <property type="match status" value="1"/>
</dbReference>
<dbReference type="InterPro" id="IPR050595">
    <property type="entry name" value="Bact_response_regulator"/>
</dbReference>
<proteinExistence type="predicted"/>
<dbReference type="PANTHER" id="PTHR44591">
    <property type="entry name" value="STRESS RESPONSE REGULATOR PROTEIN 1"/>
    <property type="match status" value="1"/>
</dbReference>
<evidence type="ECO:0000259" key="3">
    <source>
        <dbReference type="PROSITE" id="PS50110"/>
    </source>
</evidence>
<dbReference type="SMART" id="SM00448">
    <property type="entry name" value="REC"/>
    <property type="match status" value="1"/>
</dbReference>
<dbReference type="AlphaFoldDB" id="A0A532V5R6"/>
<dbReference type="PANTHER" id="PTHR44591:SF3">
    <property type="entry name" value="RESPONSE REGULATORY DOMAIN-CONTAINING PROTEIN"/>
    <property type="match status" value="1"/>
</dbReference>
<dbReference type="Proteomes" id="UP000319619">
    <property type="component" value="Unassembled WGS sequence"/>
</dbReference>
<sequence>MSAEILQKIKESDLKLLVADDEPVIQQSLKKVGELLGLEVVTVGDGQEAWDSFGTEMPDLVITDIYMPKMNGLTLLNKIKEGRPDCPVILITGYTHYQQLTRNDNGLKFNPDGFMTKPFELKKVVQEIVKLISTYGLVI</sequence>
<gene>
    <name evidence="4" type="ORF">CEE37_02245</name>
</gene>
<organism evidence="4 5">
    <name type="scientific">candidate division LCP-89 bacterium B3_LCP</name>
    <dbReference type="NCBI Taxonomy" id="2012998"/>
    <lineage>
        <taxon>Bacteria</taxon>
        <taxon>Pseudomonadati</taxon>
        <taxon>Bacteria division LCP-89</taxon>
    </lineage>
</organism>
<comment type="caution">
    <text evidence="4">The sequence shown here is derived from an EMBL/GenBank/DDBJ whole genome shotgun (WGS) entry which is preliminary data.</text>
</comment>
<dbReference type="GO" id="GO:0000160">
    <property type="term" value="P:phosphorelay signal transduction system"/>
    <property type="evidence" value="ECO:0007669"/>
    <property type="project" value="InterPro"/>
</dbReference>
<name>A0A532V5R6_UNCL8</name>
<evidence type="ECO:0000256" key="2">
    <source>
        <dbReference type="PROSITE-ProRule" id="PRU00169"/>
    </source>
</evidence>
<dbReference type="EMBL" id="NJBN01000001">
    <property type="protein sequence ID" value="TKJ42529.1"/>
    <property type="molecule type" value="Genomic_DNA"/>
</dbReference>
<keyword evidence="1 2" id="KW-0597">Phosphoprotein</keyword>
<reference evidence="4 5" key="1">
    <citation type="submission" date="2017-06" db="EMBL/GenBank/DDBJ databases">
        <title>Novel microbial phyla capable of carbon fixation and sulfur reduction in deep-sea sediments.</title>
        <authorList>
            <person name="Huang J."/>
            <person name="Baker B."/>
            <person name="Wang Y."/>
        </authorList>
    </citation>
    <scope>NUCLEOTIDE SEQUENCE [LARGE SCALE GENOMIC DNA]</scope>
    <source>
        <strain evidence="4">B3_LCP</strain>
    </source>
</reference>
<dbReference type="Pfam" id="PF00072">
    <property type="entry name" value="Response_reg"/>
    <property type="match status" value="1"/>
</dbReference>
<evidence type="ECO:0000313" key="5">
    <source>
        <dbReference type="Proteomes" id="UP000319619"/>
    </source>
</evidence>
<feature type="domain" description="Response regulatory" evidence="3">
    <location>
        <begin position="15"/>
        <end position="132"/>
    </location>
</feature>
<evidence type="ECO:0000313" key="4">
    <source>
        <dbReference type="EMBL" id="TKJ42529.1"/>
    </source>
</evidence>
<dbReference type="InterPro" id="IPR011006">
    <property type="entry name" value="CheY-like_superfamily"/>
</dbReference>
<feature type="modified residue" description="4-aspartylphosphate" evidence="2">
    <location>
        <position position="64"/>
    </location>
</feature>